<feature type="compositionally biased region" description="Basic and acidic residues" evidence="1">
    <location>
        <begin position="56"/>
        <end position="77"/>
    </location>
</feature>
<reference evidence="2 3" key="2">
    <citation type="journal article" date="2024" name="G3 (Bethesda)">
        <title>The genome of the cryopelagic Antarctic bald notothen, Trematomus borchgrevinki.</title>
        <authorList>
            <person name="Rayamajhi N."/>
            <person name="Rivera-Colon A.G."/>
            <person name="Minhas B.F."/>
            <person name="Cheng C.C."/>
            <person name="Catchen J.M."/>
        </authorList>
    </citation>
    <scope>NUCLEOTIDE SEQUENCE [LARGE SCALE GENOMIC DNA]</scope>
    <source>
        <strain evidence="2">AGRC-2024</strain>
    </source>
</reference>
<comment type="caution">
    <text evidence="2">The sequence shown here is derived from an EMBL/GenBank/DDBJ whole genome shotgun (WGS) entry which is preliminary data.</text>
</comment>
<sequence length="77" mass="8558">MLVNVFGGSSRGGGAQRGGRGATLQPRSKVSSWQKGGKEESEQGSEETQCHHNNNKGREQRAGDWMDSQYEREKYKT</sequence>
<keyword evidence="3" id="KW-1185">Reference proteome</keyword>
<protein>
    <submittedName>
        <fullName evidence="2">Uncharacterized protein</fullName>
    </submittedName>
</protein>
<gene>
    <name evidence="2" type="ORF">OYC64_008116</name>
</gene>
<feature type="compositionally biased region" description="Gly residues" evidence="1">
    <location>
        <begin position="9"/>
        <end position="21"/>
    </location>
</feature>
<evidence type="ECO:0000256" key="1">
    <source>
        <dbReference type="SAM" id="MobiDB-lite"/>
    </source>
</evidence>
<dbReference type="AlphaFoldDB" id="A0ABD2GUC9"/>
<reference evidence="2 3" key="1">
    <citation type="journal article" date="2022" name="G3 (Bethesda)">
        <title>Evaluating Illumina-, Nanopore-, and PacBio-based genome assembly strategies with the bald notothen, Trematomus borchgrevinki.</title>
        <authorList>
            <person name="Rayamajhi N."/>
            <person name="Cheng C.C."/>
            <person name="Catchen J.M."/>
        </authorList>
    </citation>
    <scope>NUCLEOTIDE SEQUENCE [LARGE SCALE GENOMIC DNA]</scope>
    <source>
        <strain evidence="2">AGRC-2024</strain>
    </source>
</reference>
<organism evidence="2 3">
    <name type="scientific">Pagothenia borchgrevinki</name>
    <name type="common">Bald rockcod</name>
    <name type="synonym">Trematomus borchgrevinki</name>
    <dbReference type="NCBI Taxonomy" id="8213"/>
    <lineage>
        <taxon>Eukaryota</taxon>
        <taxon>Metazoa</taxon>
        <taxon>Chordata</taxon>
        <taxon>Craniata</taxon>
        <taxon>Vertebrata</taxon>
        <taxon>Euteleostomi</taxon>
        <taxon>Actinopterygii</taxon>
        <taxon>Neopterygii</taxon>
        <taxon>Teleostei</taxon>
        <taxon>Neoteleostei</taxon>
        <taxon>Acanthomorphata</taxon>
        <taxon>Eupercaria</taxon>
        <taxon>Perciformes</taxon>
        <taxon>Notothenioidei</taxon>
        <taxon>Nototheniidae</taxon>
        <taxon>Pagothenia</taxon>
    </lineage>
</organism>
<proteinExistence type="predicted"/>
<dbReference type="EMBL" id="JBIYXZ010002075">
    <property type="protein sequence ID" value="KAL3057799.1"/>
    <property type="molecule type" value="Genomic_DNA"/>
</dbReference>
<name>A0ABD2GUC9_PAGBO</name>
<accession>A0ABD2GUC9</accession>
<evidence type="ECO:0000313" key="3">
    <source>
        <dbReference type="Proteomes" id="UP001619887"/>
    </source>
</evidence>
<feature type="region of interest" description="Disordered" evidence="1">
    <location>
        <begin position="1"/>
        <end position="77"/>
    </location>
</feature>
<evidence type="ECO:0000313" key="2">
    <source>
        <dbReference type="EMBL" id="KAL3057799.1"/>
    </source>
</evidence>
<dbReference type="Proteomes" id="UP001619887">
    <property type="component" value="Unassembled WGS sequence"/>
</dbReference>